<dbReference type="FunFam" id="3.90.70.10:FF:000006">
    <property type="entry name" value="Cathepsin S"/>
    <property type="match status" value="1"/>
</dbReference>
<organism evidence="8">
    <name type="scientific">Petromyzon marinus</name>
    <name type="common">Sea lamprey</name>
    <dbReference type="NCBI Taxonomy" id="7757"/>
    <lineage>
        <taxon>Eukaryota</taxon>
        <taxon>Metazoa</taxon>
        <taxon>Chordata</taxon>
        <taxon>Craniata</taxon>
        <taxon>Vertebrata</taxon>
        <taxon>Cyclostomata</taxon>
        <taxon>Hyperoartia</taxon>
        <taxon>Petromyzontiformes</taxon>
        <taxon>Petromyzontidae</taxon>
        <taxon>Petromyzon</taxon>
    </lineage>
</organism>
<dbReference type="Proteomes" id="UP001318040">
    <property type="component" value="Chromosome 5"/>
</dbReference>
<dbReference type="PROSITE" id="PS00640">
    <property type="entry name" value="THIOL_PROTEASE_ASN"/>
    <property type="match status" value="1"/>
</dbReference>
<accession>Q7SXQ7</accession>
<dbReference type="GO" id="GO:0008234">
    <property type="term" value="F:cysteine-type peptidase activity"/>
    <property type="evidence" value="ECO:0007669"/>
    <property type="project" value="UniProtKB-KW"/>
</dbReference>
<dbReference type="OMA" id="HEFNEMR"/>
<dbReference type="RefSeq" id="XP_032802581.1">
    <property type="nucleotide sequence ID" value="XM_032946690.1"/>
</dbReference>
<dbReference type="Ensembl" id="ENSPMAT00000007755.1">
    <property type="protein sequence ID" value="ENSPMAP00000007721.1"/>
    <property type="gene ID" value="ENSPMAG00000007008.1"/>
</dbReference>
<protein>
    <submittedName>
        <fullName evidence="8 11">Cathepsin</fullName>
    </submittedName>
</protein>
<dbReference type="Pfam" id="PF00112">
    <property type="entry name" value="Peptidase_C1"/>
    <property type="match status" value="1"/>
</dbReference>
<evidence type="ECO:0000256" key="2">
    <source>
        <dbReference type="ARBA" id="ARBA00022670"/>
    </source>
</evidence>
<reference evidence="8" key="2">
    <citation type="submission" date="2003-07" db="EMBL/GenBank/DDBJ databases">
        <authorList>
            <person name="Uinuk-ool T.S."/>
            <person name="Takezaki N."/>
            <person name="Kuroda N."/>
            <person name="Figueroa F."/>
            <person name="Sato A."/>
            <person name="Samonte I.E."/>
            <person name="Mayer W.E."/>
            <person name="Klein J."/>
        </authorList>
    </citation>
    <scope>NUCLEOTIDE SEQUENCE</scope>
    <source>
        <tissue evidence="8">Typhlosole</tissue>
    </source>
</reference>
<dbReference type="SUPFAM" id="SSF54001">
    <property type="entry name" value="Cysteine proteinases"/>
    <property type="match status" value="1"/>
</dbReference>
<reference evidence="11" key="3">
    <citation type="submission" date="2025-04" db="UniProtKB">
        <authorList>
            <consortium name="RefSeq"/>
        </authorList>
    </citation>
    <scope>IDENTIFICATION</scope>
</reference>
<dbReference type="CDD" id="cd02248">
    <property type="entry name" value="Peptidase_C1A"/>
    <property type="match status" value="1"/>
</dbReference>
<dbReference type="SMR" id="Q7SXQ7"/>
<comment type="similarity">
    <text evidence="1">Belongs to the peptidase C1 family.</text>
</comment>
<dbReference type="GeneTree" id="ENSGT00940000153321"/>
<reference evidence="9" key="4">
    <citation type="submission" date="2025-05" db="UniProtKB">
        <authorList>
            <consortium name="Ensembl"/>
        </authorList>
    </citation>
    <scope>IDENTIFICATION</scope>
</reference>
<evidence type="ECO:0000256" key="1">
    <source>
        <dbReference type="ARBA" id="ARBA00008455"/>
    </source>
</evidence>
<evidence type="ECO:0000259" key="6">
    <source>
        <dbReference type="SMART" id="SM00645"/>
    </source>
</evidence>
<evidence type="ECO:0000313" key="10">
    <source>
        <dbReference type="Proteomes" id="UP001318040"/>
    </source>
</evidence>
<name>Q7SXQ7_PETMA</name>
<dbReference type="InterPro" id="IPR039417">
    <property type="entry name" value="Peptidase_C1A_papain-like"/>
</dbReference>
<evidence type="ECO:0000256" key="5">
    <source>
        <dbReference type="SAM" id="SignalP"/>
    </source>
</evidence>
<evidence type="ECO:0000313" key="9">
    <source>
        <dbReference type="Ensembl" id="ENSPMAP00000007721.1"/>
    </source>
</evidence>
<keyword evidence="2" id="KW-0645">Protease</keyword>
<dbReference type="PRINTS" id="PR00705">
    <property type="entry name" value="PAPAIN"/>
</dbReference>
<evidence type="ECO:0000313" key="8">
    <source>
        <dbReference type="EMBL" id="AAQ01146.1"/>
    </source>
</evidence>
<feature type="domain" description="Cathepsin propeptide inhibitor" evidence="7">
    <location>
        <begin position="27"/>
        <end position="87"/>
    </location>
</feature>
<feature type="domain" description="Peptidase C1A papain C-terminal" evidence="6">
    <location>
        <begin position="117"/>
        <end position="332"/>
    </location>
</feature>
<evidence type="ECO:0000256" key="3">
    <source>
        <dbReference type="ARBA" id="ARBA00022801"/>
    </source>
</evidence>
<dbReference type="InterPro" id="IPR013201">
    <property type="entry name" value="Prot_inhib_I29"/>
</dbReference>
<dbReference type="Pfam" id="PF08246">
    <property type="entry name" value="Inhibitor_I29"/>
    <property type="match status" value="1"/>
</dbReference>
<dbReference type="SMART" id="SM00848">
    <property type="entry name" value="Inhibitor_I29"/>
    <property type="match status" value="1"/>
</dbReference>
<dbReference type="InterPro" id="IPR013128">
    <property type="entry name" value="Peptidase_C1A"/>
</dbReference>
<evidence type="ECO:0000259" key="7">
    <source>
        <dbReference type="SMART" id="SM00848"/>
    </source>
</evidence>
<keyword evidence="10" id="KW-1185">Reference proteome</keyword>
<evidence type="ECO:0000256" key="4">
    <source>
        <dbReference type="ARBA" id="ARBA00022807"/>
    </source>
</evidence>
<gene>
    <name evidence="9 11" type="primary">LOC116938938</name>
</gene>
<dbReference type="AlphaFoldDB" id="Q7SXQ7"/>
<proteinExistence type="evidence at transcript level"/>
<evidence type="ECO:0000313" key="11">
    <source>
        <dbReference type="RefSeq" id="XP_032802581.1"/>
    </source>
</evidence>
<dbReference type="STRING" id="7757.ENSPMAP00000007721"/>
<dbReference type="OrthoDB" id="10253408at2759"/>
<dbReference type="GO" id="GO:0006508">
    <property type="term" value="P:proteolysis"/>
    <property type="evidence" value="ECO:0007669"/>
    <property type="project" value="UniProtKB-KW"/>
</dbReference>
<keyword evidence="4" id="KW-0788">Thiol protease</keyword>
<dbReference type="EMBL" id="AY333299">
    <property type="protein sequence ID" value="AAQ01146.1"/>
    <property type="molecule type" value="mRNA"/>
</dbReference>
<dbReference type="KEGG" id="pmrn:116938938"/>
<dbReference type="HOGENOM" id="CLU_012184_1_2_1"/>
<dbReference type="InterPro" id="IPR025661">
    <property type="entry name" value="Pept_asp_AS"/>
</dbReference>
<dbReference type="InterPro" id="IPR000668">
    <property type="entry name" value="Peptidase_C1A_C"/>
</dbReference>
<dbReference type="SMART" id="SM00645">
    <property type="entry name" value="Pept_C1"/>
    <property type="match status" value="1"/>
</dbReference>
<keyword evidence="3" id="KW-0378">Hydrolase</keyword>
<dbReference type="Gene3D" id="3.90.70.10">
    <property type="entry name" value="Cysteine proteinases"/>
    <property type="match status" value="1"/>
</dbReference>
<dbReference type="PANTHER" id="PTHR12411">
    <property type="entry name" value="CYSTEINE PROTEASE FAMILY C1-RELATED"/>
    <property type="match status" value="1"/>
</dbReference>
<reference evidence="8 11" key="1">
    <citation type="journal article" date="2003" name="Scand. J. Immunol.">
        <title>Phylogeny of antigen-processing enzymes: cathepsins of a cephalochordate, an agnathan and a bony fish.</title>
        <authorList>
            <person name="Uinuk-Ool T.S."/>
            <person name="Takezaki N."/>
            <person name="Kuroda N."/>
            <person name="Figueroa F."/>
            <person name="Sato A."/>
            <person name="Samonte I.E."/>
            <person name="Mayer W.E."/>
            <person name="Klein J."/>
        </authorList>
    </citation>
    <scope>NUCLEOTIDE SEQUENCE</scope>
    <source>
        <tissue evidence="8">Typhlosole</tissue>
    </source>
</reference>
<feature type="signal peptide" evidence="5">
    <location>
        <begin position="1"/>
        <end position="19"/>
    </location>
</feature>
<keyword evidence="5" id="KW-0732">Signal</keyword>
<sequence length="333" mass="37500">MPATMQLLLFATLLTLTQALSVQQLQWDTWKSTYGKHYGSEQEDAHRRDVFEQNLKRVLQHNLLADEGNVSFHLGINKYSDLELHEYHEKVVGRFWNLRNGTRRRGAPFPLRSMDNLPEQVDWRLKGYVTPVKEQGLCGSSWAFSATGSLEGQHFAATGNLTSLSEQQLVDCTKSYYNNGCNGGRSERALQYIIDNNGIDSELSYPYEHADGKCRFKPANVATKCSSYQFVEPSSNEEVLRQAVASVGPIAIAMNADLDTFKHYKSGLFNEPSCDKSPNHAMLVVGYGSLSGNDFWIVKNSWGEDWGEKGYIYMIRNKDNQCGIASIGIYPII</sequence>
<dbReference type="InterPro" id="IPR038765">
    <property type="entry name" value="Papain-like_cys_pep_sf"/>
</dbReference>
<feature type="chain" id="PRO_5015020107" evidence="5">
    <location>
        <begin position="20"/>
        <end position="333"/>
    </location>
</feature>